<feature type="domain" description="D-apionate lactonase TIM barrel" evidence="2">
    <location>
        <begin position="266"/>
        <end position="526"/>
    </location>
</feature>
<reference evidence="4" key="1">
    <citation type="submission" date="2017-04" db="EMBL/GenBank/DDBJ databases">
        <authorList>
            <person name="Varghese N."/>
            <person name="Submissions S."/>
        </authorList>
    </citation>
    <scope>NUCLEOTIDE SEQUENCE [LARGE SCALE GENOMIC DNA]</scope>
    <source>
        <strain evidence="4">VKM Ac-2510</strain>
    </source>
</reference>
<dbReference type="Pfam" id="PF25837">
    <property type="entry name" value="Apionate_lact_N"/>
    <property type="match status" value="1"/>
</dbReference>
<name>A0A1X7IF19_9MICO</name>
<accession>A0A1X7IF19</accession>
<gene>
    <name evidence="3" type="ORF">SAMN06296010_0445</name>
</gene>
<protein>
    <submittedName>
        <fullName evidence="3">Uncharacterized protein</fullName>
    </submittedName>
</protein>
<dbReference type="EMBL" id="FXAY01000001">
    <property type="protein sequence ID" value="SMG13081.1"/>
    <property type="molecule type" value="Genomic_DNA"/>
</dbReference>
<feature type="domain" description="D-apionate lactonase N-terminal" evidence="1">
    <location>
        <begin position="14"/>
        <end position="230"/>
    </location>
</feature>
<dbReference type="Proteomes" id="UP000193244">
    <property type="component" value="Unassembled WGS sequence"/>
</dbReference>
<evidence type="ECO:0000259" key="2">
    <source>
        <dbReference type="Pfam" id="PF25838"/>
    </source>
</evidence>
<evidence type="ECO:0000313" key="3">
    <source>
        <dbReference type="EMBL" id="SMG13081.1"/>
    </source>
</evidence>
<dbReference type="Pfam" id="PF25838">
    <property type="entry name" value="Apionate_lact_M"/>
    <property type="match status" value="1"/>
</dbReference>
<evidence type="ECO:0000259" key="1">
    <source>
        <dbReference type="Pfam" id="PF25837"/>
    </source>
</evidence>
<keyword evidence="4" id="KW-1185">Reference proteome</keyword>
<sequence length="609" mass="65475">MSSAPPRDLLRPDEQTTSVVHRGPWTIELRAGQLENIRHLGVLVLRSVRAVVRDENWRTVASIVDRMHGVDLDAGSLLIEGRTRDERIVLKWLLEVATDGDELSIAYRAEAGSDFLRNRLGLIVLHSPALAGSPIDVSHPSGAVTSTVFPDHISPHQPAVDIRGLDWVVTGDGRSTSCRLGFAGDVFEMEDQRNWTDASYKMYSTPLSLPFPVSVRAGEVIEQSLVLRCVATGAEPSESADASGPVMGELVIGDIVRGVTLPALTTTASTAASIHRPDERRRARWAGALLVELDPSSSNWAAALARAIEDADGRPLDVRLVADRVDEVGPVLDTLAEHPSLEITRIALFAREDHLAVPEIARSLLSALDERGLDIQVVAGTRAHFTELNRSIGRLDSWRGPMTFSITPFMHDTSGQQMVESISTQREVAENARRLAHGRPLHIGPITLGARFNAVATTPSPTPSGRDLDEGYGAALVAGATDVRSSSASLAAWLLASVAALTGPKVLSLSYLEEWGARSPAHESAEQVLSWLSELEGQPVRSARAPGLTALAAGRTGARSTVVLIGNLRDQPREFRLPGSAVPIVVGPGEVRRFELRLGAGVSDRLAEE</sequence>
<organism evidence="3 4">
    <name type="scientific">Agreia pratensis</name>
    <dbReference type="NCBI Taxonomy" id="150121"/>
    <lineage>
        <taxon>Bacteria</taxon>
        <taxon>Bacillati</taxon>
        <taxon>Actinomycetota</taxon>
        <taxon>Actinomycetes</taxon>
        <taxon>Micrococcales</taxon>
        <taxon>Microbacteriaceae</taxon>
        <taxon>Agreia</taxon>
    </lineage>
</organism>
<proteinExistence type="predicted"/>
<dbReference type="STRING" id="150121.SAMN06296010_0445"/>
<dbReference type="InterPro" id="IPR058787">
    <property type="entry name" value="ApnL_M"/>
</dbReference>
<dbReference type="InterPro" id="IPR058788">
    <property type="entry name" value="ApnL_N"/>
</dbReference>
<evidence type="ECO:0000313" key="4">
    <source>
        <dbReference type="Proteomes" id="UP000193244"/>
    </source>
</evidence>
<dbReference type="RefSeq" id="WP_176223225.1">
    <property type="nucleotide sequence ID" value="NZ_FXAY01000001.1"/>
</dbReference>
<dbReference type="AlphaFoldDB" id="A0A1X7IF19"/>